<dbReference type="InterPro" id="IPR005814">
    <property type="entry name" value="Aminotrans_3"/>
</dbReference>
<evidence type="ECO:0000313" key="8">
    <source>
        <dbReference type="EMBL" id="GAA0551858.1"/>
    </source>
</evidence>
<dbReference type="RefSeq" id="WP_226767225.1">
    <property type="nucleotide sequence ID" value="NZ_BAAAEO010000003.1"/>
</dbReference>
<dbReference type="InterPro" id="IPR049704">
    <property type="entry name" value="Aminotrans_3_PPA_site"/>
</dbReference>
<comment type="subcellular location">
    <subcellularLocation>
        <location evidence="7">Cytoplasm</location>
    </subcellularLocation>
</comment>
<organism evidence="8 9">
    <name type="scientific">Rheinheimera aquimaris</name>
    <dbReference type="NCBI Taxonomy" id="412437"/>
    <lineage>
        <taxon>Bacteria</taxon>
        <taxon>Pseudomonadati</taxon>
        <taxon>Pseudomonadota</taxon>
        <taxon>Gammaproteobacteria</taxon>
        <taxon>Chromatiales</taxon>
        <taxon>Chromatiaceae</taxon>
        <taxon>Rheinheimera</taxon>
    </lineage>
</organism>
<dbReference type="PANTHER" id="PTHR43713">
    <property type="entry name" value="GLUTAMATE-1-SEMIALDEHYDE 2,1-AMINOMUTASE"/>
    <property type="match status" value="1"/>
</dbReference>
<dbReference type="EMBL" id="BAAAEO010000003">
    <property type="protein sequence ID" value="GAA0551858.1"/>
    <property type="molecule type" value="Genomic_DNA"/>
</dbReference>
<evidence type="ECO:0000256" key="3">
    <source>
        <dbReference type="ARBA" id="ARBA00008981"/>
    </source>
</evidence>
<comment type="caution">
    <text evidence="8">The sequence shown here is derived from an EMBL/GenBank/DDBJ whole genome shotgun (WGS) entry which is preliminary data.</text>
</comment>
<evidence type="ECO:0000313" key="9">
    <source>
        <dbReference type="Proteomes" id="UP001501169"/>
    </source>
</evidence>
<comment type="pathway">
    <text evidence="2">Porphyrin-containing compound metabolism; protoporphyrin-IX biosynthesis; 5-aminolevulinate from L-glutamyl-tRNA(Glu): step 2/2.</text>
</comment>
<protein>
    <recommendedName>
        <fullName evidence="7">Glutamate-1-semialdehyde 2,1-aminomutase</fullName>
        <shortName evidence="7">GSA</shortName>
        <ecNumber evidence="7">5.4.3.8</ecNumber>
    </recommendedName>
    <alternativeName>
        <fullName evidence="7">Glutamate-1-semialdehyde aminotransferase</fullName>
        <shortName evidence="7">GSA-AT</shortName>
    </alternativeName>
</protein>
<dbReference type="Pfam" id="PF00202">
    <property type="entry name" value="Aminotran_3"/>
    <property type="match status" value="1"/>
</dbReference>
<dbReference type="InterPro" id="IPR004639">
    <property type="entry name" value="4pyrrol_synth_GluAld_NH2Trfase"/>
</dbReference>
<keyword evidence="7" id="KW-0963">Cytoplasm</keyword>
<accession>A0ABP3NT63</accession>
<proteinExistence type="inferred from homology"/>
<keyword evidence="5 7" id="KW-0413">Isomerase</keyword>
<name>A0ABP3NT63_9GAMM</name>
<comment type="cofactor">
    <cofactor evidence="1 7">
        <name>pyridoxal 5'-phosphate</name>
        <dbReference type="ChEBI" id="CHEBI:597326"/>
    </cofactor>
</comment>
<evidence type="ECO:0000256" key="2">
    <source>
        <dbReference type="ARBA" id="ARBA00004819"/>
    </source>
</evidence>
<dbReference type="CDD" id="cd00610">
    <property type="entry name" value="OAT_like"/>
    <property type="match status" value="1"/>
</dbReference>
<comment type="similarity">
    <text evidence="3 7">Belongs to the class-III pyridoxal-phosphate-dependent aminotransferase family. HemL subfamily.</text>
</comment>
<evidence type="ECO:0000256" key="1">
    <source>
        <dbReference type="ARBA" id="ARBA00001933"/>
    </source>
</evidence>
<evidence type="ECO:0000256" key="4">
    <source>
        <dbReference type="ARBA" id="ARBA00022898"/>
    </source>
</evidence>
<evidence type="ECO:0000256" key="7">
    <source>
        <dbReference type="HAMAP-Rule" id="MF_00375"/>
    </source>
</evidence>
<dbReference type="NCBIfam" id="NF000818">
    <property type="entry name" value="PRK00062.1"/>
    <property type="match status" value="1"/>
</dbReference>
<sequence length="426" mass="45034">MSLSAELFQRAQHTIPGGVNSPVRAFKSVGGTPVFIDRADGAYLFDVDGKRYIDYVGSWGPMLLGHNHPTIRNAVIEAAQKGLSFGAPCPAEVTMAELVSKLVPSMEMVRMVSSGTEATMSAIRLARGYTGRNTIVKFEGCYHGHADSLLVKAGSGALTLGVPNSPGVPADFAKYTLTSEFNNLSQLQQLFAQHGDDIACIIVEPVAGNMNCIPPAPGFLEGLRQLCDQYGAVLIFDEVMTGFRVALGGAQAVYNVTPDLTTLGKIIGGGMPVGAFGGKRDIMQHIAPLGAVYQAGTLSGNPIAMAAGLAALTEISKPGVYQALTAKTTELLNGFSAAAARHGIPLTTNQVGGMFGVFFTTEKHVSNFAQATQCNIDAFKRFFHLMLDQGVYLAPSAYEAGFLSLAHSAEDLAYTLQAAEQSFKQL</sequence>
<dbReference type="InterPro" id="IPR015422">
    <property type="entry name" value="PyrdxlP-dep_Trfase_small"/>
</dbReference>
<dbReference type="PROSITE" id="PS00600">
    <property type="entry name" value="AA_TRANSFER_CLASS_3"/>
    <property type="match status" value="1"/>
</dbReference>
<dbReference type="EC" id="5.4.3.8" evidence="7"/>
<evidence type="ECO:0000256" key="5">
    <source>
        <dbReference type="ARBA" id="ARBA00023235"/>
    </source>
</evidence>
<comment type="catalytic activity">
    <reaction evidence="7">
        <text>(S)-4-amino-5-oxopentanoate = 5-aminolevulinate</text>
        <dbReference type="Rhea" id="RHEA:14265"/>
        <dbReference type="ChEBI" id="CHEBI:57501"/>
        <dbReference type="ChEBI" id="CHEBI:356416"/>
        <dbReference type="EC" id="5.4.3.8"/>
    </reaction>
</comment>
<reference evidence="9" key="1">
    <citation type="journal article" date="2019" name="Int. J. Syst. Evol. Microbiol.">
        <title>The Global Catalogue of Microorganisms (GCM) 10K type strain sequencing project: providing services to taxonomists for standard genome sequencing and annotation.</title>
        <authorList>
            <consortium name="The Broad Institute Genomics Platform"/>
            <consortium name="The Broad Institute Genome Sequencing Center for Infectious Disease"/>
            <person name="Wu L."/>
            <person name="Ma J."/>
        </authorList>
    </citation>
    <scope>NUCLEOTIDE SEQUENCE [LARGE SCALE GENOMIC DNA]</scope>
    <source>
        <strain evidence="9">JCM 14331</strain>
    </source>
</reference>
<dbReference type="Gene3D" id="3.40.640.10">
    <property type="entry name" value="Type I PLP-dependent aspartate aminotransferase-like (Major domain)"/>
    <property type="match status" value="1"/>
</dbReference>
<keyword evidence="9" id="KW-1185">Reference proteome</keyword>
<dbReference type="Gene3D" id="3.90.1150.10">
    <property type="entry name" value="Aspartate Aminotransferase, domain 1"/>
    <property type="match status" value="1"/>
</dbReference>
<dbReference type="InterPro" id="IPR015421">
    <property type="entry name" value="PyrdxlP-dep_Trfase_major"/>
</dbReference>
<dbReference type="InterPro" id="IPR015424">
    <property type="entry name" value="PyrdxlP-dep_Trfase"/>
</dbReference>
<keyword evidence="4 7" id="KW-0663">Pyridoxal phosphate</keyword>
<dbReference type="NCBIfam" id="TIGR00713">
    <property type="entry name" value="hemL"/>
    <property type="match status" value="1"/>
</dbReference>
<dbReference type="PANTHER" id="PTHR43713:SF3">
    <property type="entry name" value="GLUTAMATE-1-SEMIALDEHYDE 2,1-AMINOMUTASE 1, CHLOROPLASTIC-RELATED"/>
    <property type="match status" value="1"/>
</dbReference>
<dbReference type="HAMAP" id="MF_00375">
    <property type="entry name" value="HemL_aminotrans_3"/>
    <property type="match status" value="1"/>
</dbReference>
<keyword evidence="6 7" id="KW-0627">Porphyrin biosynthesis</keyword>
<dbReference type="Proteomes" id="UP001501169">
    <property type="component" value="Unassembled WGS sequence"/>
</dbReference>
<dbReference type="SUPFAM" id="SSF53383">
    <property type="entry name" value="PLP-dependent transferases"/>
    <property type="match status" value="1"/>
</dbReference>
<evidence type="ECO:0000256" key="6">
    <source>
        <dbReference type="ARBA" id="ARBA00023244"/>
    </source>
</evidence>
<comment type="subunit">
    <text evidence="7">Homodimer.</text>
</comment>
<feature type="modified residue" description="N6-(pyridoxal phosphate)lysine" evidence="7">
    <location>
        <position position="265"/>
    </location>
</feature>
<gene>
    <name evidence="7 8" type="primary">hemL</name>
    <name evidence="8" type="ORF">GCM10009098_19420</name>
</gene>